<dbReference type="SUPFAM" id="SSF52418">
    <property type="entry name" value="Nucleoside phosphorylase/phosphoribosyltransferase catalytic domain"/>
    <property type="match status" value="1"/>
</dbReference>
<comment type="similarity">
    <text evidence="1">Belongs to the thymidine/pyrimidine-nucleoside phosphorylase family.</text>
</comment>
<organism evidence="6">
    <name type="scientific">marine metagenome</name>
    <dbReference type="NCBI Taxonomy" id="408172"/>
    <lineage>
        <taxon>unclassified sequences</taxon>
        <taxon>metagenomes</taxon>
        <taxon>ecological metagenomes</taxon>
    </lineage>
</organism>
<reference evidence="6" key="1">
    <citation type="submission" date="2018-05" db="EMBL/GenBank/DDBJ databases">
        <authorList>
            <person name="Lanie J.A."/>
            <person name="Ng W.-L."/>
            <person name="Kazmierczak K.M."/>
            <person name="Andrzejewski T.M."/>
            <person name="Davidsen T.M."/>
            <person name="Wayne K.J."/>
            <person name="Tettelin H."/>
            <person name="Glass J.I."/>
            <person name="Rusch D."/>
            <person name="Podicherti R."/>
            <person name="Tsui H.-C.T."/>
            <person name="Winkler M.E."/>
        </authorList>
    </citation>
    <scope>NUCLEOTIDE SEQUENCE</scope>
</reference>
<accession>A0A382YCI2</accession>
<dbReference type="GO" id="GO:0004645">
    <property type="term" value="F:1,4-alpha-oligoglucan phosphorylase activity"/>
    <property type="evidence" value="ECO:0007669"/>
    <property type="project" value="InterPro"/>
</dbReference>
<evidence type="ECO:0000256" key="3">
    <source>
        <dbReference type="ARBA" id="ARBA00022676"/>
    </source>
</evidence>
<dbReference type="AlphaFoldDB" id="A0A382YCI2"/>
<dbReference type="GO" id="GO:0009032">
    <property type="term" value="F:thymidine phosphorylase activity"/>
    <property type="evidence" value="ECO:0007669"/>
    <property type="project" value="TreeGrafter"/>
</dbReference>
<gene>
    <name evidence="6" type="ORF">METZ01_LOCUS433847</name>
</gene>
<dbReference type="PROSITE" id="PS00647">
    <property type="entry name" value="THYMID_PHOSPHORYLASE"/>
    <property type="match status" value="1"/>
</dbReference>
<feature type="domain" description="Glycosyl transferase family 3" evidence="5">
    <location>
        <begin position="1"/>
        <end position="201"/>
    </location>
</feature>
<dbReference type="Gene3D" id="3.40.1030.10">
    <property type="entry name" value="Nucleoside phosphorylase/phosphoribosyltransferase catalytic domain"/>
    <property type="match status" value="1"/>
</dbReference>
<evidence type="ECO:0000259" key="5">
    <source>
        <dbReference type="Pfam" id="PF00591"/>
    </source>
</evidence>
<dbReference type="InterPro" id="IPR000053">
    <property type="entry name" value="Thymidine/pyrmidine_PPase"/>
</dbReference>
<dbReference type="PANTHER" id="PTHR10515:SF0">
    <property type="entry name" value="THYMIDINE PHOSPHORYLASE"/>
    <property type="match status" value="1"/>
</dbReference>
<sequence length="264" mass="28765">CGLYVPMLAGRGLEHTGGTIDKLESIPGYETYLEINDFKKIVENVGISIMSQTKEICPADQKIYALRDITNTVKSFPLICGSIMSKKIAEGIQGLVLDIKIGNGAFMRTFSEGEKLGSLLKKVGNLHGIDVALCYTSMDQPLGKSAGLWCEVQESMECLKGKGSQDLMDVVCHLAKHALCLSGIKGALDKIKMVIDDGSALDKFYQMVQAHRGLTKNLDDSGFNKPLYKKEIHAVKSGYVSIMNTKDIGFALVDLSGGHNKRKD</sequence>
<dbReference type="Pfam" id="PF00591">
    <property type="entry name" value="Glycos_transf_3"/>
    <property type="match status" value="1"/>
</dbReference>
<comment type="subunit">
    <text evidence="2">Homodimer.</text>
</comment>
<protein>
    <recommendedName>
        <fullName evidence="5">Glycosyl transferase family 3 domain-containing protein</fullName>
    </recommendedName>
</protein>
<evidence type="ECO:0000256" key="4">
    <source>
        <dbReference type="ARBA" id="ARBA00022679"/>
    </source>
</evidence>
<name>A0A382YCI2_9ZZZZ</name>
<feature type="non-terminal residue" evidence="6">
    <location>
        <position position="264"/>
    </location>
</feature>
<keyword evidence="4" id="KW-0808">Transferase</keyword>
<feature type="non-terminal residue" evidence="6">
    <location>
        <position position="1"/>
    </location>
</feature>
<evidence type="ECO:0000256" key="2">
    <source>
        <dbReference type="ARBA" id="ARBA00011738"/>
    </source>
</evidence>
<proteinExistence type="inferred from homology"/>
<dbReference type="GO" id="GO:0006206">
    <property type="term" value="P:pyrimidine nucleobase metabolic process"/>
    <property type="evidence" value="ECO:0007669"/>
    <property type="project" value="InterPro"/>
</dbReference>
<keyword evidence="3" id="KW-0328">Glycosyltransferase</keyword>
<evidence type="ECO:0000313" key="6">
    <source>
        <dbReference type="EMBL" id="SVD80993.1"/>
    </source>
</evidence>
<dbReference type="EMBL" id="UINC01174729">
    <property type="protein sequence ID" value="SVD80993.1"/>
    <property type="molecule type" value="Genomic_DNA"/>
</dbReference>
<dbReference type="PANTHER" id="PTHR10515">
    <property type="entry name" value="THYMIDINE PHOSPHORYLASE"/>
    <property type="match status" value="1"/>
</dbReference>
<dbReference type="GO" id="GO:0005829">
    <property type="term" value="C:cytosol"/>
    <property type="evidence" value="ECO:0007669"/>
    <property type="project" value="TreeGrafter"/>
</dbReference>
<dbReference type="InterPro" id="IPR000312">
    <property type="entry name" value="Glycosyl_Trfase_fam3"/>
</dbReference>
<dbReference type="NCBIfam" id="NF004490">
    <property type="entry name" value="PRK05820.1"/>
    <property type="match status" value="1"/>
</dbReference>
<dbReference type="FunFam" id="3.40.1030.10:FF:000003">
    <property type="entry name" value="Pyrimidine-nucleoside phosphorylase"/>
    <property type="match status" value="1"/>
</dbReference>
<dbReference type="InterPro" id="IPR035902">
    <property type="entry name" value="Nuc_phospho_transferase"/>
</dbReference>
<dbReference type="InterPro" id="IPR017872">
    <property type="entry name" value="Pyrmidine_PPase_CS"/>
</dbReference>
<evidence type="ECO:0000256" key="1">
    <source>
        <dbReference type="ARBA" id="ARBA00006915"/>
    </source>
</evidence>